<evidence type="ECO:0000256" key="4">
    <source>
        <dbReference type="ARBA" id="ARBA00022833"/>
    </source>
</evidence>
<dbReference type="PRINTS" id="PR00619">
    <property type="entry name" value="GATAZNFINGER"/>
</dbReference>
<dbReference type="PANTHER" id="PTHR10071">
    <property type="entry name" value="TRANSCRIPTION FACTOR GATA FAMILY MEMBER"/>
    <property type="match status" value="1"/>
</dbReference>
<proteinExistence type="predicted"/>
<dbReference type="SUPFAM" id="SSF57716">
    <property type="entry name" value="Glucocorticoid receptor-like (DNA-binding domain)"/>
    <property type="match status" value="1"/>
</dbReference>
<dbReference type="InterPro" id="IPR013088">
    <property type="entry name" value="Znf_NHR/GATA"/>
</dbReference>
<gene>
    <name evidence="10" type="ORF">G6F51_009147</name>
</gene>
<dbReference type="InterPro" id="IPR039355">
    <property type="entry name" value="Transcription_factor_GATA"/>
</dbReference>
<dbReference type="Proteomes" id="UP000717996">
    <property type="component" value="Unassembled WGS sequence"/>
</dbReference>
<evidence type="ECO:0000313" key="10">
    <source>
        <dbReference type="EMBL" id="KAG1539426.1"/>
    </source>
</evidence>
<evidence type="ECO:0000256" key="7">
    <source>
        <dbReference type="ARBA" id="ARBA00023242"/>
    </source>
</evidence>
<evidence type="ECO:0000259" key="9">
    <source>
        <dbReference type="PROSITE" id="PS50114"/>
    </source>
</evidence>
<evidence type="ECO:0000313" key="11">
    <source>
        <dbReference type="Proteomes" id="UP000717996"/>
    </source>
</evidence>
<keyword evidence="4" id="KW-0862">Zinc</keyword>
<reference evidence="10" key="1">
    <citation type="journal article" date="2020" name="Microb. Genom.">
        <title>Genetic diversity of clinical and environmental Mucorales isolates obtained from an investigation of mucormycosis cases among solid organ transplant recipients.</title>
        <authorList>
            <person name="Nguyen M.H."/>
            <person name="Kaul D."/>
            <person name="Muto C."/>
            <person name="Cheng S.J."/>
            <person name="Richter R.A."/>
            <person name="Bruno V.M."/>
            <person name="Liu G."/>
            <person name="Beyhan S."/>
            <person name="Sundermann A.J."/>
            <person name="Mounaud S."/>
            <person name="Pasculle A.W."/>
            <person name="Nierman W.C."/>
            <person name="Driscoll E."/>
            <person name="Cumbie R."/>
            <person name="Clancy C.J."/>
            <person name="Dupont C.L."/>
        </authorList>
    </citation>
    <scope>NUCLEOTIDE SEQUENCE</scope>
    <source>
        <strain evidence="10">GL16</strain>
    </source>
</reference>
<name>A0A9P6Y5T1_RHIOR</name>
<dbReference type="EMBL" id="JAANIT010001622">
    <property type="protein sequence ID" value="KAG1539426.1"/>
    <property type="molecule type" value="Genomic_DNA"/>
</dbReference>
<dbReference type="PANTHER" id="PTHR10071:SF335">
    <property type="entry name" value="IRON-SENSING TRANSCRIPTIONAL REPRESSOR-RELATED"/>
    <property type="match status" value="1"/>
</dbReference>
<keyword evidence="5" id="KW-0805">Transcription regulation</keyword>
<evidence type="ECO:0000256" key="1">
    <source>
        <dbReference type="ARBA" id="ARBA00004123"/>
    </source>
</evidence>
<keyword evidence="7" id="KW-0539">Nucleus</keyword>
<dbReference type="CDD" id="cd00202">
    <property type="entry name" value="ZnF_GATA"/>
    <property type="match status" value="1"/>
</dbReference>
<evidence type="ECO:0000256" key="2">
    <source>
        <dbReference type="ARBA" id="ARBA00022723"/>
    </source>
</evidence>
<accession>A0A9P6Y5T1</accession>
<dbReference type="PROSITE" id="PS50114">
    <property type="entry name" value="GATA_ZN_FINGER_2"/>
    <property type="match status" value="1"/>
</dbReference>
<feature type="domain" description="GATA-type" evidence="9">
    <location>
        <begin position="55"/>
        <end position="108"/>
    </location>
</feature>
<protein>
    <recommendedName>
        <fullName evidence="9">GATA-type domain-containing protein</fullName>
    </recommendedName>
</protein>
<dbReference type="OrthoDB" id="515401at2759"/>
<evidence type="ECO:0000256" key="5">
    <source>
        <dbReference type="ARBA" id="ARBA00023015"/>
    </source>
</evidence>
<dbReference type="AlphaFoldDB" id="A0A9P6Y5T1"/>
<keyword evidence="6" id="KW-0804">Transcription</keyword>
<comment type="subcellular location">
    <subcellularLocation>
        <location evidence="1">Nucleus</location>
    </subcellularLocation>
</comment>
<dbReference type="Pfam" id="PF00320">
    <property type="entry name" value="GATA"/>
    <property type="match status" value="1"/>
</dbReference>
<dbReference type="GO" id="GO:0008270">
    <property type="term" value="F:zinc ion binding"/>
    <property type="evidence" value="ECO:0007669"/>
    <property type="project" value="UniProtKB-KW"/>
</dbReference>
<dbReference type="GO" id="GO:0000122">
    <property type="term" value="P:negative regulation of transcription by RNA polymerase II"/>
    <property type="evidence" value="ECO:0007669"/>
    <property type="project" value="TreeGrafter"/>
</dbReference>
<dbReference type="GO" id="GO:0000981">
    <property type="term" value="F:DNA-binding transcription factor activity, RNA polymerase II-specific"/>
    <property type="evidence" value="ECO:0007669"/>
    <property type="project" value="TreeGrafter"/>
</dbReference>
<evidence type="ECO:0000256" key="3">
    <source>
        <dbReference type="ARBA" id="ARBA00022771"/>
    </source>
</evidence>
<keyword evidence="2" id="KW-0479">Metal-binding</keyword>
<evidence type="ECO:0000256" key="8">
    <source>
        <dbReference type="PROSITE-ProRule" id="PRU00094"/>
    </source>
</evidence>
<organism evidence="10 11">
    <name type="scientific">Rhizopus oryzae</name>
    <name type="common">Mucormycosis agent</name>
    <name type="synonym">Rhizopus arrhizus var. delemar</name>
    <dbReference type="NCBI Taxonomy" id="64495"/>
    <lineage>
        <taxon>Eukaryota</taxon>
        <taxon>Fungi</taxon>
        <taxon>Fungi incertae sedis</taxon>
        <taxon>Mucoromycota</taxon>
        <taxon>Mucoromycotina</taxon>
        <taxon>Mucoromycetes</taxon>
        <taxon>Mucorales</taxon>
        <taxon>Mucorineae</taxon>
        <taxon>Rhizopodaceae</taxon>
        <taxon>Rhizopus</taxon>
    </lineage>
</organism>
<dbReference type="InterPro" id="IPR000679">
    <property type="entry name" value="Znf_GATA"/>
</dbReference>
<dbReference type="Gene3D" id="3.30.50.10">
    <property type="entry name" value="Erythroid Transcription Factor GATA-1, subunit A"/>
    <property type="match status" value="1"/>
</dbReference>
<dbReference type="SMART" id="SM00401">
    <property type="entry name" value="ZnF_GATA"/>
    <property type="match status" value="1"/>
</dbReference>
<comment type="caution">
    <text evidence="10">The sequence shown here is derived from an EMBL/GenBank/DDBJ whole genome shotgun (WGS) entry which is preliminary data.</text>
</comment>
<keyword evidence="3 8" id="KW-0863">Zinc-finger</keyword>
<dbReference type="GO" id="GO:0045944">
    <property type="term" value="P:positive regulation of transcription by RNA polymerase II"/>
    <property type="evidence" value="ECO:0007669"/>
    <property type="project" value="TreeGrafter"/>
</dbReference>
<evidence type="ECO:0000256" key="6">
    <source>
        <dbReference type="ARBA" id="ARBA00023163"/>
    </source>
</evidence>
<dbReference type="GO" id="GO:0005634">
    <property type="term" value="C:nucleus"/>
    <property type="evidence" value="ECO:0007669"/>
    <property type="project" value="UniProtKB-SubCell"/>
</dbReference>
<dbReference type="GO" id="GO:0000978">
    <property type="term" value="F:RNA polymerase II cis-regulatory region sequence-specific DNA binding"/>
    <property type="evidence" value="ECO:0007669"/>
    <property type="project" value="TreeGrafter"/>
</dbReference>
<sequence>MTYSTLILKEHRLKEARKKNLSNCIQCQSSFRAQLHDHENTICENCSSKTSQYPSEDNISCANCQATTTPLWRRDGSGKTICNACGLYYKLHHVHRPPTMMNSIIKRRKRCSSLKKINFTEKPSNAISKEKHQNKTTEHSTISNLTLPPICHTKLESLTLERFKLQKEVDRLSKLLSNTISRLSEIDGTILLVQKQSNEDEIIANSLLSLANPISHLSSSTPSQFH</sequence>
<dbReference type="PROSITE" id="PS00344">
    <property type="entry name" value="GATA_ZN_FINGER_1"/>
    <property type="match status" value="1"/>
</dbReference>